<evidence type="ECO:0000256" key="2">
    <source>
        <dbReference type="SAM" id="SignalP"/>
    </source>
</evidence>
<accession>A0A4V6A6W6</accession>
<keyword evidence="4" id="KW-1185">Reference proteome</keyword>
<reference evidence="3 4" key="2">
    <citation type="journal article" date="2019" name="G3 (Bethesda)">
        <title>Hybrid Assembly of the Genome of the Entomopathogenic Nematode Steinernema carpocapsae Identifies the X-Chromosome.</title>
        <authorList>
            <person name="Serra L."/>
            <person name="Macchietto M."/>
            <person name="Macias-Munoz A."/>
            <person name="McGill C.J."/>
            <person name="Rodriguez I.M."/>
            <person name="Rodriguez B."/>
            <person name="Murad R."/>
            <person name="Mortazavi A."/>
        </authorList>
    </citation>
    <scope>NUCLEOTIDE SEQUENCE [LARGE SCALE GENOMIC DNA]</scope>
    <source>
        <strain evidence="3 4">ALL</strain>
    </source>
</reference>
<name>A0A4V6A6W6_STECR</name>
<organism evidence="3 4">
    <name type="scientific">Steinernema carpocapsae</name>
    <name type="common">Entomopathogenic nematode</name>
    <dbReference type="NCBI Taxonomy" id="34508"/>
    <lineage>
        <taxon>Eukaryota</taxon>
        <taxon>Metazoa</taxon>
        <taxon>Ecdysozoa</taxon>
        <taxon>Nematoda</taxon>
        <taxon>Chromadorea</taxon>
        <taxon>Rhabditida</taxon>
        <taxon>Tylenchina</taxon>
        <taxon>Panagrolaimomorpha</taxon>
        <taxon>Strongyloidoidea</taxon>
        <taxon>Steinernematidae</taxon>
        <taxon>Steinernema</taxon>
    </lineage>
</organism>
<feature type="signal peptide" evidence="2">
    <location>
        <begin position="1"/>
        <end position="23"/>
    </location>
</feature>
<evidence type="ECO:0000313" key="4">
    <source>
        <dbReference type="Proteomes" id="UP000298663"/>
    </source>
</evidence>
<gene>
    <name evidence="3" type="ORF">L596_010556</name>
</gene>
<feature type="compositionally biased region" description="Polar residues" evidence="1">
    <location>
        <begin position="210"/>
        <end position="219"/>
    </location>
</feature>
<dbReference type="AlphaFoldDB" id="A0A4V6A6W6"/>
<feature type="region of interest" description="Disordered" evidence="1">
    <location>
        <begin position="52"/>
        <end position="150"/>
    </location>
</feature>
<feature type="compositionally biased region" description="Polar residues" evidence="1">
    <location>
        <begin position="59"/>
        <end position="68"/>
    </location>
</feature>
<sequence length="246" mass="27001">MANFLIFATFLLVFIFIPCVILCSKLKPQTSPLPGSAPQDIPQQSVTDVDLYNAPLDSPTESRSSRALPTTSRSSRSVKPKSRRLVLNQESSPARKSPKKTSPKNVSPSKSRSGLGSNSQRAKKVRKTKRDVPEKVELAPAPARDQEEDKKRAKFAFLWHFFKRDGDKQKKEAEKKAKDEETARIAAAMKTLDDEYPLVEPKTGILPPSSDDTQTSMATAQAPPPTSVSAISGSNREHGTKQARSA</sequence>
<feature type="compositionally biased region" description="Polar residues" evidence="1">
    <location>
        <begin position="103"/>
        <end position="120"/>
    </location>
</feature>
<evidence type="ECO:0000313" key="3">
    <source>
        <dbReference type="EMBL" id="TKR96555.1"/>
    </source>
</evidence>
<keyword evidence="2" id="KW-0732">Signal</keyword>
<feature type="chain" id="PRO_5020702368" description="HMG box domain-containing protein" evidence="2">
    <location>
        <begin position="24"/>
        <end position="246"/>
    </location>
</feature>
<evidence type="ECO:0008006" key="5">
    <source>
        <dbReference type="Google" id="ProtNLM"/>
    </source>
</evidence>
<dbReference type="EMBL" id="AZBU02000002">
    <property type="protein sequence ID" value="TKR96555.1"/>
    <property type="molecule type" value="Genomic_DNA"/>
</dbReference>
<comment type="caution">
    <text evidence="3">The sequence shown here is derived from an EMBL/GenBank/DDBJ whole genome shotgun (WGS) entry which is preliminary data.</text>
</comment>
<evidence type="ECO:0000256" key="1">
    <source>
        <dbReference type="SAM" id="MobiDB-lite"/>
    </source>
</evidence>
<proteinExistence type="predicted"/>
<protein>
    <recommendedName>
        <fullName evidence="5">HMG box domain-containing protein</fullName>
    </recommendedName>
</protein>
<feature type="region of interest" description="Disordered" evidence="1">
    <location>
        <begin position="192"/>
        <end position="246"/>
    </location>
</feature>
<reference evidence="3 4" key="1">
    <citation type="journal article" date="2015" name="Genome Biol.">
        <title>Comparative genomics of Steinernema reveals deeply conserved gene regulatory networks.</title>
        <authorList>
            <person name="Dillman A.R."/>
            <person name="Macchietto M."/>
            <person name="Porter C.F."/>
            <person name="Rogers A."/>
            <person name="Williams B."/>
            <person name="Antoshechkin I."/>
            <person name="Lee M.M."/>
            <person name="Goodwin Z."/>
            <person name="Lu X."/>
            <person name="Lewis E.E."/>
            <person name="Goodrich-Blair H."/>
            <person name="Stock S.P."/>
            <person name="Adams B.J."/>
            <person name="Sternberg P.W."/>
            <person name="Mortazavi A."/>
        </authorList>
    </citation>
    <scope>NUCLEOTIDE SEQUENCE [LARGE SCALE GENOMIC DNA]</scope>
    <source>
        <strain evidence="3 4">ALL</strain>
    </source>
</reference>
<dbReference type="Proteomes" id="UP000298663">
    <property type="component" value="Unassembled WGS sequence"/>
</dbReference>